<name>Q0A6P4_ALKEH</name>
<evidence type="ECO:0000256" key="3">
    <source>
        <dbReference type="ARBA" id="ARBA00023163"/>
    </source>
</evidence>
<dbReference type="HOGENOM" id="CLU_000445_90_4_6"/>
<dbReference type="PROSITE" id="PS50043">
    <property type="entry name" value="HTH_LUXR_2"/>
    <property type="match status" value="1"/>
</dbReference>
<keyword evidence="2" id="KW-0238">DNA-binding</keyword>
<keyword evidence="1" id="KW-0805">Transcription regulation</keyword>
<dbReference type="CDD" id="cd06170">
    <property type="entry name" value="LuxR_C_like"/>
    <property type="match status" value="1"/>
</dbReference>
<organism evidence="7 8">
    <name type="scientific">Alkalilimnicola ehrlichii (strain ATCC BAA-1101 / DSM 17681 / MLHE-1)</name>
    <dbReference type="NCBI Taxonomy" id="187272"/>
    <lineage>
        <taxon>Bacteria</taxon>
        <taxon>Pseudomonadati</taxon>
        <taxon>Pseudomonadota</taxon>
        <taxon>Gammaproteobacteria</taxon>
        <taxon>Chromatiales</taxon>
        <taxon>Ectothiorhodospiraceae</taxon>
        <taxon>Alkalilimnicola</taxon>
    </lineage>
</organism>
<dbReference type="InterPro" id="IPR039420">
    <property type="entry name" value="WalR-like"/>
</dbReference>
<evidence type="ECO:0000259" key="5">
    <source>
        <dbReference type="PROSITE" id="PS50043"/>
    </source>
</evidence>
<reference evidence="8" key="1">
    <citation type="submission" date="2006-08" db="EMBL/GenBank/DDBJ databases">
        <title>Complete sequence of Alkalilimnicola ehrilichei MLHE-1.</title>
        <authorList>
            <person name="Copeland A."/>
            <person name="Lucas S."/>
            <person name="Lapidus A."/>
            <person name="Barry K."/>
            <person name="Detter J.C."/>
            <person name="Glavina del Rio T."/>
            <person name="Hammon N."/>
            <person name="Israni S."/>
            <person name="Dalin E."/>
            <person name="Tice H."/>
            <person name="Pitluck S."/>
            <person name="Sims D."/>
            <person name="Brettin T."/>
            <person name="Bruce D."/>
            <person name="Han C."/>
            <person name="Tapia R."/>
            <person name="Gilna P."/>
            <person name="Schmutz J."/>
            <person name="Larimer F."/>
            <person name="Land M."/>
            <person name="Hauser L."/>
            <person name="Kyrpides N."/>
            <person name="Mikhailova N."/>
            <person name="Oremland R.S."/>
            <person name="Hoeft S.E."/>
            <person name="Switzer-Blum J."/>
            <person name="Kulp T."/>
            <person name="King G."/>
            <person name="Tabita R."/>
            <person name="Witte B."/>
            <person name="Santini J.M."/>
            <person name="Basu P."/>
            <person name="Hollibaugh J.T."/>
            <person name="Xie G."/>
            <person name="Stolz J.F."/>
            <person name="Richardson P."/>
        </authorList>
    </citation>
    <scope>NUCLEOTIDE SEQUENCE [LARGE SCALE GENOMIC DNA]</scope>
    <source>
        <strain evidence="8">ATCC BAA-1101 / DSM 17681 / MLHE-1</strain>
    </source>
</reference>
<feature type="domain" description="Response regulatory" evidence="6">
    <location>
        <begin position="15"/>
        <end position="133"/>
    </location>
</feature>
<dbReference type="Pfam" id="PF00196">
    <property type="entry name" value="GerE"/>
    <property type="match status" value="1"/>
</dbReference>
<dbReference type="SMART" id="SM00421">
    <property type="entry name" value="HTH_LUXR"/>
    <property type="match status" value="1"/>
</dbReference>
<dbReference type="InterPro" id="IPR000792">
    <property type="entry name" value="Tscrpt_reg_LuxR_C"/>
</dbReference>
<dbReference type="Gene3D" id="3.40.50.2300">
    <property type="match status" value="1"/>
</dbReference>
<protein>
    <submittedName>
        <fullName evidence="7">Two component transcriptional regulator, LuxR family</fullName>
    </submittedName>
</protein>
<dbReference type="SUPFAM" id="SSF46894">
    <property type="entry name" value="C-terminal effector domain of the bipartite response regulators"/>
    <property type="match status" value="1"/>
</dbReference>
<dbReference type="Proteomes" id="UP000001962">
    <property type="component" value="Chromosome"/>
</dbReference>
<dbReference type="PROSITE" id="PS50110">
    <property type="entry name" value="RESPONSE_REGULATORY"/>
    <property type="match status" value="1"/>
</dbReference>
<dbReference type="GO" id="GO:0006355">
    <property type="term" value="P:regulation of DNA-templated transcription"/>
    <property type="evidence" value="ECO:0007669"/>
    <property type="project" value="InterPro"/>
</dbReference>
<dbReference type="GO" id="GO:0003677">
    <property type="term" value="F:DNA binding"/>
    <property type="evidence" value="ECO:0007669"/>
    <property type="project" value="UniProtKB-KW"/>
</dbReference>
<feature type="modified residue" description="4-aspartylphosphate" evidence="4">
    <location>
        <position position="65"/>
    </location>
</feature>
<dbReference type="PANTHER" id="PTHR43214">
    <property type="entry name" value="TWO-COMPONENT RESPONSE REGULATOR"/>
    <property type="match status" value="1"/>
</dbReference>
<proteinExistence type="predicted"/>
<dbReference type="InterPro" id="IPR016032">
    <property type="entry name" value="Sig_transdc_resp-reg_C-effctor"/>
</dbReference>
<dbReference type="SUPFAM" id="SSF52172">
    <property type="entry name" value="CheY-like"/>
    <property type="match status" value="1"/>
</dbReference>
<dbReference type="PANTHER" id="PTHR43214:SF41">
    <property type="entry name" value="NITRATE_NITRITE RESPONSE REGULATOR PROTEIN NARP"/>
    <property type="match status" value="1"/>
</dbReference>
<evidence type="ECO:0000313" key="7">
    <source>
        <dbReference type="EMBL" id="ABI57493.1"/>
    </source>
</evidence>
<dbReference type="InterPro" id="IPR011006">
    <property type="entry name" value="CheY-like_superfamily"/>
</dbReference>
<evidence type="ECO:0000256" key="2">
    <source>
        <dbReference type="ARBA" id="ARBA00023125"/>
    </source>
</evidence>
<dbReference type="EMBL" id="CP000453">
    <property type="protein sequence ID" value="ABI57493.1"/>
    <property type="molecule type" value="Genomic_DNA"/>
</dbReference>
<keyword evidence="4" id="KW-0597">Phosphoprotein</keyword>
<evidence type="ECO:0000313" key="8">
    <source>
        <dbReference type="Proteomes" id="UP000001962"/>
    </source>
</evidence>
<dbReference type="InterPro" id="IPR036388">
    <property type="entry name" value="WH-like_DNA-bd_sf"/>
</dbReference>
<dbReference type="PRINTS" id="PR00038">
    <property type="entry name" value="HTHLUXR"/>
</dbReference>
<dbReference type="InterPro" id="IPR001789">
    <property type="entry name" value="Sig_transdc_resp-reg_receiver"/>
</dbReference>
<evidence type="ECO:0000256" key="1">
    <source>
        <dbReference type="ARBA" id="ARBA00023015"/>
    </source>
</evidence>
<dbReference type="KEGG" id="aeh:Mlg_2151"/>
<evidence type="ECO:0000259" key="6">
    <source>
        <dbReference type="PROSITE" id="PS50110"/>
    </source>
</evidence>
<dbReference type="AlphaFoldDB" id="Q0A6P4"/>
<gene>
    <name evidence="7" type="ordered locus">Mlg_2151</name>
</gene>
<dbReference type="eggNOG" id="COG2197">
    <property type="taxonomic scope" value="Bacteria"/>
</dbReference>
<keyword evidence="3" id="KW-0804">Transcription</keyword>
<sequence>MDVMQREDSHSEPVAVLVVDDEKYIVEEIVEYLSELGYDCESATSADEARKKFFERKDIKVVITDIKMPGEDGITFAGWLIDSFEADRVFEVAVLTGHGSHSNAIAALRSGVREYLQKPVNLDQLARCVEKLVERVNRRSEIRGGGEIGVKLDSVATSVSTMASDLEEIKGSVMGQRGGQATRGKEGVQGGLVEGFARLTKRQREVTELIAKGHSNYQIANHLQISENTVKLYVSQVLALTGVSNRTQLALLANRHGLLEESSG</sequence>
<dbReference type="Gene3D" id="1.10.10.10">
    <property type="entry name" value="Winged helix-like DNA-binding domain superfamily/Winged helix DNA-binding domain"/>
    <property type="match status" value="1"/>
</dbReference>
<accession>Q0A6P4</accession>
<dbReference type="GO" id="GO:0000160">
    <property type="term" value="P:phosphorelay signal transduction system"/>
    <property type="evidence" value="ECO:0007669"/>
    <property type="project" value="InterPro"/>
</dbReference>
<feature type="domain" description="HTH luxR-type" evidence="5">
    <location>
        <begin position="192"/>
        <end position="257"/>
    </location>
</feature>
<dbReference type="Pfam" id="PF00072">
    <property type="entry name" value="Response_reg"/>
    <property type="match status" value="1"/>
</dbReference>
<dbReference type="SMART" id="SM00448">
    <property type="entry name" value="REC"/>
    <property type="match status" value="1"/>
</dbReference>
<keyword evidence="8" id="KW-1185">Reference proteome</keyword>
<evidence type="ECO:0000256" key="4">
    <source>
        <dbReference type="PROSITE-ProRule" id="PRU00169"/>
    </source>
</evidence>